<evidence type="ECO:0000313" key="4">
    <source>
        <dbReference type="Proteomes" id="UP000467305"/>
    </source>
</evidence>
<comment type="similarity">
    <text evidence="1">Belongs to the universal stress protein A family.</text>
</comment>
<organism evidence="3 4">
    <name type="scientific">Tenacibaculum aiptasiae</name>
    <dbReference type="NCBI Taxonomy" id="426481"/>
    <lineage>
        <taxon>Bacteria</taxon>
        <taxon>Pseudomonadati</taxon>
        <taxon>Bacteroidota</taxon>
        <taxon>Flavobacteriia</taxon>
        <taxon>Flavobacteriales</taxon>
        <taxon>Flavobacteriaceae</taxon>
        <taxon>Tenacibaculum</taxon>
    </lineage>
</organism>
<evidence type="ECO:0000259" key="2">
    <source>
        <dbReference type="Pfam" id="PF00582"/>
    </source>
</evidence>
<dbReference type="Gene3D" id="3.40.50.620">
    <property type="entry name" value="HUPs"/>
    <property type="match status" value="2"/>
</dbReference>
<dbReference type="Pfam" id="PF00582">
    <property type="entry name" value="Usp"/>
    <property type="match status" value="1"/>
</dbReference>
<gene>
    <name evidence="3" type="ORF">F7018_02905</name>
</gene>
<proteinExistence type="inferred from homology"/>
<dbReference type="AlphaFoldDB" id="A0A7J5ANS2"/>
<dbReference type="CDD" id="cd00293">
    <property type="entry name" value="USP-like"/>
    <property type="match status" value="1"/>
</dbReference>
<dbReference type="PANTHER" id="PTHR46268:SF6">
    <property type="entry name" value="UNIVERSAL STRESS PROTEIN UP12"/>
    <property type="match status" value="1"/>
</dbReference>
<dbReference type="EMBL" id="WAAU01000008">
    <property type="protein sequence ID" value="KAB1159276.1"/>
    <property type="molecule type" value="Genomic_DNA"/>
</dbReference>
<dbReference type="PANTHER" id="PTHR46268">
    <property type="entry name" value="STRESS RESPONSE PROTEIN NHAX"/>
    <property type="match status" value="1"/>
</dbReference>
<keyword evidence="4" id="KW-1185">Reference proteome</keyword>
<sequence>MFENLKINNILIKKILIGIAFSPNLKANLFEALRLGNMLGAQVIGVHVGEKSEEKEKQLQQLLDEVSALEQPFKTIWQEGKPVDVILQTTKQEQIDLLILGALQKEKLYKYYVGSIARELTRKAKCSVLLLIKPSIERIPCNHLVVSGLEDDKTKETIKAALAISKKLDCKRVTIVEEISQTELNVKVNDDASLRKATLAKERLKEREDFRVQCVLDEIDTTDIIIKKQSIFGRRGYSIGHYAKVKRADLLVMSAPKKMGIIDRIFPHDLEYILAELPTDVLIVK</sequence>
<dbReference type="Proteomes" id="UP000467305">
    <property type="component" value="Unassembled WGS sequence"/>
</dbReference>
<dbReference type="OrthoDB" id="946689at2"/>
<evidence type="ECO:0000313" key="3">
    <source>
        <dbReference type="EMBL" id="KAB1159276.1"/>
    </source>
</evidence>
<accession>A0A7J5ANS2</accession>
<comment type="caution">
    <text evidence="3">The sequence shown here is derived from an EMBL/GenBank/DDBJ whole genome shotgun (WGS) entry which is preliminary data.</text>
</comment>
<evidence type="ECO:0000256" key="1">
    <source>
        <dbReference type="ARBA" id="ARBA00008791"/>
    </source>
</evidence>
<feature type="domain" description="UspA" evidence="2">
    <location>
        <begin position="13"/>
        <end position="130"/>
    </location>
</feature>
<dbReference type="InterPro" id="IPR006016">
    <property type="entry name" value="UspA"/>
</dbReference>
<reference evidence="3 4" key="1">
    <citation type="submission" date="2019-09" db="EMBL/GenBank/DDBJ databases">
        <authorList>
            <person name="Cao W.R."/>
        </authorList>
    </citation>
    <scope>NUCLEOTIDE SEQUENCE [LARGE SCALE GENOMIC DNA]</scope>
    <source>
        <strain evidence="4">a4</strain>
    </source>
</reference>
<dbReference type="InterPro" id="IPR014729">
    <property type="entry name" value="Rossmann-like_a/b/a_fold"/>
</dbReference>
<protein>
    <submittedName>
        <fullName evidence="3">Universal stress protein</fullName>
    </submittedName>
</protein>
<dbReference type="SUPFAM" id="SSF52402">
    <property type="entry name" value="Adenine nucleotide alpha hydrolases-like"/>
    <property type="match status" value="2"/>
</dbReference>
<name>A0A7J5ANS2_9FLAO</name>